<evidence type="ECO:0000313" key="2">
    <source>
        <dbReference type="Proteomes" id="UP001531446"/>
    </source>
</evidence>
<dbReference type="EMBL" id="OX365879">
    <property type="protein sequence ID" value="CAI4043402.1"/>
    <property type="molecule type" value="Genomic_DNA"/>
</dbReference>
<accession>A0ABM9HVQ8</accession>
<protein>
    <submittedName>
        <fullName evidence="1">Uncharacterized protein</fullName>
    </submittedName>
</protein>
<name>A0ABM9HVQ8_9VIRU</name>
<reference evidence="1" key="1">
    <citation type="submission" date="2022-10" db="EMBL/GenBank/DDBJ databases">
        <authorList>
            <person name="Bize A."/>
        </authorList>
    </citation>
    <scope>NUCLEOTIDE SEQUENCE [LARGE SCALE GENOMIC DNA]</scope>
</reference>
<keyword evidence="2" id="KW-1185">Reference proteome</keyword>
<dbReference type="Proteomes" id="UP001531446">
    <property type="component" value="Segment"/>
</dbReference>
<sequence length="78" mass="8954">MPFFRSGDPHLLLPDEGICHKVRRIPKPDDWDDLTIFSQRTDRSEVKSPQIQDTVFLAKGVDGEVVYFEIKALRAVRG</sequence>
<organism evidence="1 2">
    <name type="scientific">uncultured archaeal virus</name>
    <dbReference type="NCBI Taxonomy" id="1960247"/>
    <lineage>
        <taxon>Viruses</taxon>
        <taxon>environmental samples</taxon>
    </lineage>
</organism>
<evidence type="ECO:0000313" key="1">
    <source>
        <dbReference type="EMBL" id="CAI4043402.1"/>
    </source>
</evidence>
<gene>
    <name evidence="1" type="ORF">CTG158_LOCUS38</name>
</gene>
<proteinExistence type="predicted"/>